<protein>
    <submittedName>
        <fullName evidence="1">Uncharacterized protein</fullName>
    </submittedName>
</protein>
<dbReference type="Proteomes" id="UP000054485">
    <property type="component" value="Unassembled WGS sequence"/>
</dbReference>
<dbReference type="InParanoid" id="A0A0D0AV91"/>
<reference evidence="1 2" key="1">
    <citation type="submission" date="2014-04" db="EMBL/GenBank/DDBJ databases">
        <authorList>
            <consortium name="DOE Joint Genome Institute"/>
            <person name="Kuo A."/>
            <person name="Ruytinx J."/>
            <person name="Rineau F."/>
            <person name="Colpaert J."/>
            <person name="Kohler A."/>
            <person name="Nagy L.G."/>
            <person name="Floudas D."/>
            <person name="Copeland A."/>
            <person name="Barry K.W."/>
            <person name="Cichocki N."/>
            <person name="Veneault-Fourrey C."/>
            <person name="LaButti K."/>
            <person name="Lindquist E.A."/>
            <person name="Lipzen A."/>
            <person name="Lundell T."/>
            <person name="Morin E."/>
            <person name="Murat C."/>
            <person name="Sun H."/>
            <person name="Tunlid A."/>
            <person name="Henrissat B."/>
            <person name="Grigoriev I.V."/>
            <person name="Hibbett D.S."/>
            <person name="Martin F."/>
            <person name="Nordberg H.P."/>
            <person name="Cantor M.N."/>
            <person name="Hua S.X."/>
        </authorList>
    </citation>
    <scope>NUCLEOTIDE SEQUENCE [LARGE SCALE GENOMIC DNA]</scope>
    <source>
        <strain evidence="1 2">UH-Slu-Lm8-n1</strain>
    </source>
</reference>
<dbReference type="EMBL" id="KN835257">
    <property type="protein sequence ID" value="KIK41824.1"/>
    <property type="molecule type" value="Genomic_DNA"/>
</dbReference>
<accession>A0A0D0AV91</accession>
<organism evidence="1 2">
    <name type="scientific">Suillus luteus UH-Slu-Lm8-n1</name>
    <dbReference type="NCBI Taxonomy" id="930992"/>
    <lineage>
        <taxon>Eukaryota</taxon>
        <taxon>Fungi</taxon>
        <taxon>Dikarya</taxon>
        <taxon>Basidiomycota</taxon>
        <taxon>Agaricomycotina</taxon>
        <taxon>Agaricomycetes</taxon>
        <taxon>Agaricomycetidae</taxon>
        <taxon>Boletales</taxon>
        <taxon>Suillineae</taxon>
        <taxon>Suillaceae</taxon>
        <taxon>Suillus</taxon>
    </lineage>
</organism>
<evidence type="ECO:0000313" key="2">
    <source>
        <dbReference type="Proteomes" id="UP000054485"/>
    </source>
</evidence>
<evidence type="ECO:0000313" key="1">
    <source>
        <dbReference type="EMBL" id="KIK41824.1"/>
    </source>
</evidence>
<proteinExistence type="predicted"/>
<dbReference type="HOGENOM" id="CLU_1723541_0_0_1"/>
<dbReference type="AlphaFoldDB" id="A0A0D0AV91"/>
<sequence>MAHHSSDLHLYVSLHHARHQHTDGCKHHLLRAAFLPLAGRIVLHQERLRKFQASRKGVANDPSQWTQTIEVDHDDIMAFDDPDLCPTSPSGLEVESTKVATPLDSISDAGTKDITDEHLWQWEEDSVPPSSCAPTFMLIERCIIGEGLGSGE</sequence>
<dbReference type="OrthoDB" id="2637653at2759"/>
<reference evidence="2" key="2">
    <citation type="submission" date="2015-01" db="EMBL/GenBank/DDBJ databases">
        <title>Evolutionary Origins and Diversification of the Mycorrhizal Mutualists.</title>
        <authorList>
            <consortium name="DOE Joint Genome Institute"/>
            <consortium name="Mycorrhizal Genomics Consortium"/>
            <person name="Kohler A."/>
            <person name="Kuo A."/>
            <person name="Nagy L.G."/>
            <person name="Floudas D."/>
            <person name="Copeland A."/>
            <person name="Barry K.W."/>
            <person name="Cichocki N."/>
            <person name="Veneault-Fourrey C."/>
            <person name="LaButti K."/>
            <person name="Lindquist E.A."/>
            <person name="Lipzen A."/>
            <person name="Lundell T."/>
            <person name="Morin E."/>
            <person name="Murat C."/>
            <person name="Riley R."/>
            <person name="Ohm R."/>
            <person name="Sun H."/>
            <person name="Tunlid A."/>
            <person name="Henrissat B."/>
            <person name="Grigoriev I.V."/>
            <person name="Hibbett D.S."/>
            <person name="Martin F."/>
        </authorList>
    </citation>
    <scope>NUCLEOTIDE SEQUENCE [LARGE SCALE GENOMIC DNA]</scope>
    <source>
        <strain evidence="2">UH-Slu-Lm8-n1</strain>
    </source>
</reference>
<keyword evidence="2" id="KW-1185">Reference proteome</keyword>
<gene>
    <name evidence="1" type="ORF">CY34DRAFT_12802</name>
</gene>
<name>A0A0D0AV91_9AGAM</name>